<protein>
    <submittedName>
        <fullName evidence="2">Uncharacterized protein</fullName>
    </submittedName>
</protein>
<reference evidence="2 3" key="1">
    <citation type="submission" date="2016-05" db="EMBL/GenBank/DDBJ databases">
        <title>Complete Genome and Methylome Analysis of Psychrotrophic Bacterial Isolates from Antarctic Lake Untersee.</title>
        <authorList>
            <person name="Fomenkov A."/>
            <person name="Akimov V.N."/>
            <person name="Vasilyeva L.V."/>
            <person name="Andersen D."/>
            <person name="Vincze T."/>
            <person name="Roberts R.J."/>
        </authorList>
    </citation>
    <scope>NUCLEOTIDE SEQUENCE [LARGE SCALE GENOMIC DNA]</scope>
    <source>
        <strain evidence="2 3">U14-5</strain>
    </source>
</reference>
<gene>
    <name evidence="2" type="ORF">RGI145_03135</name>
</gene>
<dbReference type="KEGG" id="rgi:RGI145_03135"/>
<name>A0A1L7ABT4_9PROT</name>
<feature type="region of interest" description="Disordered" evidence="1">
    <location>
        <begin position="1"/>
        <end position="63"/>
    </location>
</feature>
<dbReference type="Proteomes" id="UP000185494">
    <property type="component" value="Chromosome 1"/>
</dbReference>
<dbReference type="eggNOG" id="ENOG503102K">
    <property type="taxonomic scope" value="Bacteria"/>
</dbReference>
<dbReference type="AlphaFoldDB" id="A0A1L7ABT4"/>
<dbReference type="STRING" id="257708.RGI145_03135"/>
<proteinExistence type="predicted"/>
<evidence type="ECO:0000313" key="2">
    <source>
        <dbReference type="EMBL" id="APT56254.1"/>
    </source>
</evidence>
<dbReference type="EMBL" id="CP015583">
    <property type="protein sequence ID" value="APT56254.1"/>
    <property type="molecule type" value="Genomic_DNA"/>
</dbReference>
<evidence type="ECO:0000256" key="1">
    <source>
        <dbReference type="SAM" id="MobiDB-lite"/>
    </source>
</evidence>
<organism evidence="2 3">
    <name type="scientific">Roseomonas gilardii</name>
    <dbReference type="NCBI Taxonomy" id="257708"/>
    <lineage>
        <taxon>Bacteria</taxon>
        <taxon>Pseudomonadati</taxon>
        <taxon>Pseudomonadota</taxon>
        <taxon>Alphaproteobacteria</taxon>
        <taxon>Acetobacterales</taxon>
        <taxon>Roseomonadaceae</taxon>
        <taxon>Roseomonas</taxon>
    </lineage>
</organism>
<evidence type="ECO:0000313" key="3">
    <source>
        <dbReference type="Proteomes" id="UP000185494"/>
    </source>
</evidence>
<accession>A0A1L7ABT4</accession>
<sequence length="63" mass="6771">MSNAHLPPVPPENRSPHGGSNAGKGEISSKEAKANATQRDPAQQGRQGNTHQNTTHQGYQQDR</sequence>
<dbReference type="RefSeq" id="WP_075797203.1">
    <property type="nucleotide sequence ID" value="NZ_CP015583.1"/>
</dbReference>
<feature type="compositionally biased region" description="Polar residues" evidence="1">
    <location>
        <begin position="35"/>
        <end position="63"/>
    </location>
</feature>